<keyword evidence="3" id="KW-1185">Reference proteome</keyword>
<dbReference type="EMBL" id="JABTTQ020000731">
    <property type="protein sequence ID" value="KAK6138434.1"/>
    <property type="molecule type" value="Genomic_DNA"/>
</dbReference>
<dbReference type="InterPro" id="IPR011043">
    <property type="entry name" value="Gal_Oxase/kelch_b-propeller"/>
</dbReference>
<accession>A0ABR0VWI9</accession>
<dbReference type="SUPFAM" id="SSF50965">
    <property type="entry name" value="Galactose oxidase, central domain"/>
    <property type="match status" value="1"/>
</dbReference>
<gene>
    <name evidence="2" type="ORF">DH2020_027809</name>
</gene>
<protein>
    <recommendedName>
        <fullName evidence="4">F-box/kelch-repeat protein</fullName>
    </recommendedName>
</protein>
<evidence type="ECO:0000256" key="1">
    <source>
        <dbReference type="SAM" id="MobiDB-lite"/>
    </source>
</evidence>
<organism evidence="2 3">
    <name type="scientific">Rehmannia glutinosa</name>
    <name type="common">Chinese foxglove</name>
    <dbReference type="NCBI Taxonomy" id="99300"/>
    <lineage>
        <taxon>Eukaryota</taxon>
        <taxon>Viridiplantae</taxon>
        <taxon>Streptophyta</taxon>
        <taxon>Embryophyta</taxon>
        <taxon>Tracheophyta</taxon>
        <taxon>Spermatophyta</taxon>
        <taxon>Magnoliopsida</taxon>
        <taxon>eudicotyledons</taxon>
        <taxon>Gunneridae</taxon>
        <taxon>Pentapetalae</taxon>
        <taxon>asterids</taxon>
        <taxon>lamiids</taxon>
        <taxon>Lamiales</taxon>
        <taxon>Orobanchaceae</taxon>
        <taxon>Rehmannieae</taxon>
        <taxon>Rehmannia</taxon>
    </lineage>
</organism>
<evidence type="ECO:0000313" key="2">
    <source>
        <dbReference type="EMBL" id="KAK6138434.1"/>
    </source>
</evidence>
<feature type="region of interest" description="Disordered" evidence="1">
    <location>
        <begin position="1"/>
        <end position="27"/>
    </location>
</feature>
<evidence type="ECO:0008006" key="4">
    <source>
        <dbReference type="Google" id="ProtNLM"/>
    </source>
</evidence>
<comment type="caution">
    <text evidence="2">The sequence shown here is derived from an EMBL/GenBank/DDBJ whole genome shotgun (WGS) entry which is preliminary data.</text>
</comment>
<sequence>MDSPICLSPTSSSSSDADDKPDAKRQKLSLPPGKVAVICNCVTIERDCYDIFIIDLNSKTHGFVDDEFIRVPPTVGIKRGRYDTNGFCILGSTFYMIESADKKMVPPPKSVYIIDLSLYLHDDDDVVTKPDLKILEKSELGKTPDMLHPKSKPFGIPTPDGKKMLVFSSIIRHEYGAEIAGVGDFELYDPENKTWKQLPGIHSENSYGTYFWIAAFAFIGRSTFFIETDTELMYSIDLESLDQGWKQCETIYGRSTTRCWNFPFYLIDEELCLTSACAYDVTKEEHREWYFPRPSYGVQFRHCGHSSVILLGDVKNEQCNFGILESGLGQQTKYPHLTIDKYHCDVSKYREDKKKNCDDAELSTSITHVRCFKFLLDVEKCTVFYTPKSFSLSRQWLNICP</sequence>
<dbReference type="Proteomes" id="UP001318860">
    <property type="component" value="Unassembled WGS sequence"/>
</dbReference>
<reference evidence="2 3" key="1">
    <citation type="journal article" date="2021" name="Comput. Struct. Biotechnol. J.">
        <title>De novo genome assembly of the potent medicinal plant Rehmannia glutinosa using nanopore technology.</title>
        <authorList>
            <person name="Ma L."/>
            <person name="Dong C."/>
            <person name="Song C."/>
            <person name="Wang X."/>
            <person name="Zheng X."/>
            <person name="Niu Y."/>
            <person name="Chen S."/>
            <person name="Feng W."/>
        </authorList>
    </citation>
    <scope>NUCLEOTIDE SEQUENCE [LARGE SCALE GENOMIC DNA]</scope>
    <source>
        <strain evidence="2">DH-2019</strain>
    </source>
</reference>
<evidence type="ECO:0000313" key="3">
    <source>
        <dbReference type="Proteomes" id="UP001318860"/>
    </source>
</evidence>
<name>A0ABR0VWI9_REHGL</name>
<feature type="compositionally biased region" description="Low complexity" evidence="1">
    <location>
        <begin position="1"/>
        <end position="15"/>
    </location>
</feature>
<proteinExistence type="predicted"/>